<organism evidence="2 3">
    <name type="scientific">Austropuccinia psidii MF-1</name>
    <dbReference type="NCBI Taxonomy" id="1389203"/>
    <lineage>
        <taxon>Eukaryota</taxon>
        <taxon>Fungi</taxon>
        <taxon>Dikarya</taxon>
        <taxon>Basidiomycota</taxon>
        <taxon>Pucciniomycotina</taxon>
        <taxon>Pucciniomycetes</taxon>
        <taxon>Pucciniales</taxon>
        <taxon>Sphaerophragmiaceae</taxon>
        <taxon>Austropuccinia</taxon>
    </lineage>
</organism>
<name>A0A9Q3KKF3_9BASI</name>
<accession>A0A9Q3KKF3</accession>
<reference evidence="2" key="1">
    <citation type="submission" date="2021-03" db="EMBL/GenBank/DDBJ databases">
        <title>Draft genome sequence of rust myrtle Austropuccinia psidii MF-1, a brazilian biotype.</title>
        <authorList>
            <person name="Quecine M.C."/>
            <person name="Pachon D.M.R."/>
            <person name="Bonatelli M.L."/>
            <person name="Correr F.H."/>
            <person name="Franceschini L.M."/>
            <person name="Leite T.F."/>
            <person name="Margarido G.R.A."/>
            <person name="Almeida C.A."/>
            <person name="Ferrarezi J.A."/>
            <person name="Labate C.A."/>
        </authorList>
    </citation>
    <scope>NUCLEOTIDE SEQUENCE</scope>
    <source>
        <strain evidence="2">MF-1</strain>
    </source>
</reference>
<protein>
    <submittedName>
        <fullName evidence="2">Uncharacterized protein</fullName>
    </submittedName>
</protein>
<feature type="compositionally biased region" description="Polar residues" evidence="1">
    <location>
        <begin position="31"/>
        <end position="57"/>
    </location>
</feature>
<dbReference type="Proteomes" id="UP000765509">
    <property type="component" value="Unassembled WGS sequence"/>
</dbReference>
<proteinExistence type="predicted"/>
<keyword evidence="3" id="KW-1185">Reference proteome</keyword>
<sequence>MEKKNMMLLTLEWTKNNPPPPKKSVKNSLSGLQQQFQREKAATSSKQGQREGTSPNALQPVIQDSKDSAGCHGKCISDARTMIELQKKEEARLRFQK</sequence>
<evidence type="ECO:0000313" key="3">
    <source>
        <dbReference type="Proteomes" id="UP000765509"/>
    </source>
</evidence>
<evidence type="ECO:0000313" key="2">
    <source>
        <dbReference type="EMBL" id="MBW0583305.1"/>
    </source>
</evidence>
<gene>
    <name evidence="2" type="ORF">O181_123020</name>
</gene>
<dbReference type="EMBL" id="AVOT02114823">
    <property type="protein sequence ID" value="MBW0583305.1"/>
    <property type="molecule type" value="Genomic_DNA"/>
</dbReference>
<feature type="region of interest" description="Disordered" evidence="1">
    <location>
        <begin position="1"/>
        <end position="70"/>
    </location>
</feature>
<evidence type="ECO:0000256" key="1">
    <source>
        <dbReference type="SAM" id="MobiDB-lite"/>
    </source>
</evidence>
<comment type="caution">
    <text evidence="2">The sequence shown here is derived from an EMBL/GenBank/DDBJ whole genome shotgun (WGS) entry which is preliminary data.</text>
</comment>
<dbReference type="AlphaFoldDB" id="A0A9Q3KKF3"/>